<evidence type="ECO:0000259" key="10">
    <source>
        <dbReference type="Pfam" id="PF02767"/>
    </source>
</evidence>
<evidence type="ECO:0000256" key="1">
    <source>
        <dbReference type="ARBA" id="ARBA00004496"/>
    </source>
</evidence>
<accession>E6PG72</accession>
<protein>
    <submittedName>
        <fullName evidence="12">Putative DNA polymerase III subunit beta</fullName>
        <ecNumber evidence="12">2.7.7.7</ecNumber>
    </submittedName>
</protein>
<dbReference type="InterPro" id="IPR046938">
    <property type="entry name" value="DNA_clamp_sf"/>
</dbReference>
<dbReference type="AlphaFoldDB" id="E6PG72"/>
<evidence type="ECO:0000259" key="9">
    <source>
        <dbReference type="Pfam" id="PF00712"/>
    </source>
</evidence>
<evidence type="ECO:0000256" key="7">
    <source>
        <dbReference type="ARBA" id="ARBA00022932"/>
    </source>
</evidence>
<dbReference type="InterPro" id="IPR001001">
    <property type="entry name" value="DNA_polIII_beta"/>
</dbReference>
<dbReference type="Pfam" id="PF02767">
    <property type="entry name" value="DNA_pol3_beta_2"/>
    <property type="match status" value="1"/>
</dbReference>
<dbReference type="GO" id="GO:0005737">
    <property type="term" value="C:cytoplasm"/>
    <property type="evidence" value="ECO:0007669"/>
    <property type="project" value="UniProtKB-SubCell"/>
</dbReference>
<dbReference type="CDD" id="cd00140">
    <property type="entry name" value="beta_clamp"/>
    <property type="match status" value="1"/>
</dbReference>
<evidence type="ECO:0000259" key="11">
    <source>
        <dbReference type="Pfam" id="PF02768"/>
    </source>
</evidence>
<dbReference type="GO" id="GO:0003887">
    <property type="term" value="F:DNA-directed DNA polymerase activity"/>
    <property type="evidence" value="ECO:0007669"/>
    <property type="project" value="UniProtKB-KW"/>
</dbReference>
<dbReference type="GO" id="GO:0003677">
    <property type="term" value="F:DNA binding"/>
    <property type="evidence" value="ECO:0007669"/>
    <property type="project" value="UniProtKB-KW"/>
</dbReference>
<sequence>MKLSCDTKEIAAAVGAASKVVNAHTTVPILSNVLIHAENGSLSVRATDLELTLEQRMKAEIEEPGSITVPAKLFAGYLANLPATSTIELSGTPNRVGVKCERTNYDFNALPGDEYPPLPAAVKGAQFSLSGKRLREGIDAVIFAAATEEARGAVMMGTLLEIEGDKLTMVATDGYRLARYETTLDESPGGHERFIVPSRALAEVARNLAGAERVNVNVLGAQNNQLQFSAEHAAVTVRLVDGQYPNYQQVIPAKFDRKVTASVPALVAALRRAELVAGDRASMVKMNLSNHTLIVTANSERSGNAYEEIEIEQEGDDLTIAFNARYMIEVLNHVKSAQCRIEFVGPLSPAALTPVEASEGASQLYVLMPLRQ</sequence>
<dbReference type="PANTHER" id="PTHR30478:SF0">
    <property type="entry name" value="BETA SLIDING CLAMP"/>
    <property type="match status" value="1"/>
</dbReference>
<dbReference type="GO" id="GO:0008408">
    <property type="term" value="F:3'-5' exonuclease activity"/>
    <property type="evidence" value="ECO:0007669"/>
    <property type="project" value="InterPro"/>
</dbReference>
<evidence type="ECO:0000256" key="2">
    <source>
        <dbReference type="ARBA" id="ARBA00010752"/>
    </source>
</evidence>
<dbReference type="InterPro" id="IPR022635">
    <property type="entry name" value="DNA_polIII_beta_C"/>
</dbReference>
<comment type="caution">
    <text evidence="12">The sequence shown here is derived from an EMBL/GenBank/DDBJ whole genome shotgun (WGS) entry which is preliminary data.</text>
</comment>
<dbReference type="PIRSF" id="PIRSF000804">
    <property type="entry name" value="DNA_pol_III_b"/>
    <property type="match status" value="1"/>
</dbReference>
<dbReference type="EC" id="2.7.7.7" evidence="12"/>
<dbReference type="GO" id="GO:0009360">
    <property type="term" value="C:DNA polymerase III complex"/>
    <property type="evidence" value="ECO:0007669"/>
    <property type="project" value="InterPro"/>
</dbReference>
<dbReference type="Gene3D" id="3.10.150.10">
    <property type="entry name" value="DNA Polymerase III, subunit A, domain 2"/>
    <property type="match status" value="1"/>
</dbReference>
<dbReference type="EMBL" id="CABL01000009">
    <property type="protein sequence ID" value="CBH75460.1"/>
    <property type="molecule type" value="Genomic_DNA"/>
</dbReference>
<dbReference type="Pfam" id="PF00712">
    <property type="entry name" value="DNA_pol3_beta"/>
    <property type="match status" value="1"/>
</dbReference>
<feature type="domain" description="DNA polymerase III beta sliding clamp N-terminal" evidence="9">
    <location>
        <begin position="1"/>
        <end position="119"/>
    </location>
</feature>
<dbReference type="SUPFAM" id="SSF55979">
    <property type="entry name" value="DNA clamp"/>
    <property type="match status" value="3"/>
</dbReference>
<keyword evidence="7" id="KW-0239">DNA-directed DNA polymerase</keyword>
<proteinExistence type="inferred from homology"/>
<reference evidence="12" key="1">
    <citation type="submission" date="2009-10" db="EMBL/GenBank/DDBJ databases">
        <title>Diversity of trophic interactions inside an arsenic-rich microbial ecosystem.</title>
        <authorList>
            <person name="Bertin P.N."/>
            <person name="Heinrich-Salmeron A."/>
            <person name="Pelletier E."/>
            <person name="Goulhen-Chollet F."/>
            <person name="Arsene-Ploetze F."/>
            <person name="Gallien S."/>
            <person name="Calteau A."/>
            <person name="Vallenet D."/>
            <person name="Casiot C."/>
            <person name="Chane-Woon-Ming B."/>
            <person name="Giloteaux L."/>
            <person name="Barakat M."/>
            <person name="Bonnefoy V."/>
            <person name="Bruneel O."/>
            <person name="Chandler M."/>
            <person name="Cleiss J."/>
            <person name="Duran R."/>
            <person name="Elbaz-Poulichet F."/>
            <person name="Fonknechten N."/>
            <person name="Lauga B."/>
            <person name="Mornico D."/>
            <person name="Ortet P."/>
            <person name="Schaeffer C."/>
            <person name="Siguier P."/>
            <person name="Alexander Thil Smith A."/>
            <person name="Van Dorsselaer A."/>
            <person name="Weissenbach J."/>
            <person name="Medigue C."/>
            <person name="Le Paslier D."/>
        </authorList>
    </citation>
    <scope>NUCLEOTIDE SEQUENCE</scope>
</reference>
<comment type="subcellular location">
    <subcellularLocation>
        <location evidence="1">Cytoplasm</location>
    </subcellularLocation>
</comment>
<feature type="domain" description="DNA polymerase III beta sliding clamp C-terminal" evidence="11">
    <location>
        <begin position="249"/>
        <end position="369"/>
    </location>
</feature>
<evidence type="ECO:0000256" key="4">
    <source>
        <dbReference type="ARBA" id="ARBA00022679"/>
    </source>
</evidence>
<evidence type="ECO:0000256" key="3">
    <source>
        <dbReference type="ARBA" id="ARBA00022490"/>
    </source>
</evidence>
<dbReference type="InterPro" id="IPR022637">
    <property type="entry name" value="DNA_polIII_beta_cen"/>
</dbReference>
<keyword evidence="5 12" id="KW-0548">Nucleotidyltransferase</keyword>
<dbReference type="GO" id="GO:0006271">
    <property type="term" value="P:DNA strand elongation involved in DNA replication"/>
    <property type="evidence" value="ECO:0007669"/>
    <property type="project" value="TreeGrafter"/>
</dbReference>
<keyword evidence="3" id="KW-0963">Cytoplasm</keyword>
<dbReference type="PANTHER" id="PTHR30478">
    <property type="entry name" value="DNA POLYMERASE III SUBUNIT BETA"/>
    <property type="match status" value="1"/>
</dbReference>
<dbReference type="InterPro" id="IPR022634">
    <property type="entry name" value="DNA_polIII_beta_N"/>
</dbReference>
<name>E6PG72_9ZZZZ</name>
<comment type="similarity">
    <text evidence="2">Belongs to the beta sliding clamp family.</text>
</comment>
<dbReference type="Pfam" id="PF02768">
    <property type="entry name" value="DNA_pol3_beta_3"/>
    <property type="match status" value="1"/>
</dbReference>
<evidence type="ECO:0000256" key="5">
    <source>
        <dbReference type="ARBA" id="ARBA00022695"/>
    </source>
</evidence>
<dbReference type="Gene3D" id="3.70.10.10">
    <property type="match status" value="1"/>
</dbReference>
<keyword evidence="6" id="KW-0235">DNA replication</keyword>
<evidence type="ECO:0000313" key="12">
    <source>
        <dbReference type="EMBL" id="CBH75460.1"/>
    </source>
</evidence>
<evidence type="ECO:0000256" key="6">
    <source>
        <dbReference type="ARBA" id="ARBA00022705"/>
    </source>
</evidence>
<keyword evidence="4 12" id="KW-0808">Transferase</keyword>
<feature type="domain" description="DNA polymerase III beta sliding clamp central" evidence="10">
    <location>
        <begin position="129"/>
        <end position="246"/>
    </location>
</feature>
<evidence type="ECO:0000256" key="8">
    <source>
        <dbReference type="ARBA" id="ARBA00023125"/>
    </source>
</evidence>
<organism evidence="12">
    <name type="scientific">mine drainage metagenome</name>
    <dbReference type="NCBI Taxonomy" id="410659"/>
    <lineage>
        <taxon>unclassified sequences</taxon>
        <taxon>metagenomes</taxon>
        <taxon>ecological metagenomes</taxon>
    </lineage>
</organism>
<keyword evidence="8" id="KW-0238">DNA-binding</keyword>
<gene>
    <name evidence="12" type="ORF">CARN1_0002</name>
</gene>
<dbReference type="SMART" id="SM00480">
    <property type="entry name" value="POL3Bc"/>
    <property type="match status" value="1"/>
</dbReference>
<dbReference type="NCBIfam" id="TIGR00663">
    <property type="entry name" value="dnan"/>
    <property type="match status" value="1"/>
</dbReference>